<dbReference type="EMBL" id="LKEJ01000158">
    <property type="protein sequence ID" value="KTB57945.1"/>
    <property type="molecule type" value="Genomic_DNA"/>
</dbReference>
<evidence type="ECO:0000313" key="2">
    <source>
        <dbReference type="Proteomes" id="UP000053048"/>
    </source>
</evidence>
<gene>
    <name evidence="1" type="ORF">AO067_12985</name>
</gene>
<keyword evidence="2" id="KW-1185">Reference proteome</keyword>
<name>A0A0W0HAU4_PSEVI</name>
<organism evidence="1 2">
    <name type="scientific">Pseudomonas viridiflava ICMP 13104</name>
    <dbReference type="NCBI Taxonomy" id="1198305"/>
    <lineage>
        <taxon>Bacteria</taxon>
        <taxon>Pseudomonadati</taxon>
        <taxon>Pseudomonadota</taxon>
        <taxon>Gammaproteobacteria</taxon>
        <taxon>Pseudomonadales</taxon>
        <taxon>Pseudomonadaceae</taxon>
        <taxon>Pseudomonas</taxon>
    </lineage>
</organism>
<comment type="caution">
    <text evidence="1">The sequence shown here is derived from an EMBL/GenBank/DDBJ whole genome shotgun (WGS) entry which is preliminary data.</text>
</comment>
<accession>A0A0W0HAU4</accession>
<reference evidence="1 2" key="1">
    <citation type="submission" date="2015-09" db="EMBL/GenBank/DDBJ databases">
        <title>Genome sequence of ICMP 13104.</title>
        <authorList>
            <person name="Visnovsky S."/>
            <person name="Lu A."/>
            <person name="Panda P."/>
            <person name="Pitman A."/>
        </authorList>
    </citation>
    <scope>NUCLEOTIDE SEQUENCE [LARGE SCALE GENOMIC DNA]</scope>
    <source>
        <strain evidence="1 2">ICMP 13104</strain>
    </source>
</reference>
<dbReference type="AlphaFoldDB" id="A0A0W0HAU4"/>
<proteinExistence type="predicted"/>
<sequence length="76" mass="8579">MLFFFKRPLSVAEIGRHWHAEHGSAPRVDEVSVLTLKGIQLHICVRGVSFFVKTMLSVAVMSSARSSGWYFDRNAL</sequence>
<protein>
    <submittedName>
        <fullName evidence="1">Uncharacterized protein</fullName>
    </submittedName>
</protein>
<dbReference type="Proteomes" id="UP000053048">
    <property type="component" value="Unassembled WGS sequence"/>
</dbReference>
<evidence type="ECO:0000313" key="1">
    <source>
        <dbReference type="EMBL" id="KTB57945.1"/>
    </source>
</evidence>